<evidence type="ECO:0000313" key="2">
    <source>
        <dbReference type="EMBL" id="RBP41103.1"/>
    </source>
</evidence>
<reference evidence="2 3" key="1">
    <citation type="submission" date="2018-06" db="EMBL/GenBank/DDBJ databases">
        <title>Genomic Encyclopedia of Type Strains, Phase IV (KMG-IV): sequencing the most valuable type-strain genomes for metagenomic binning, comparative biology and taxonomic classification.</title>
        <authorList>
            <person name="Goeker M."/>
        </authorList>
    </citation>
    <scope>NUCLEOTIDE SEQUENCE [LARGE SCALE GENOMIC DNA]</scope>
    <source>
        <strain evidence="2 3">DSM 25520</strain>
    </source>
</reference>
<name>A0A366HGH6_9BURK</name>
<proteinExistence type="predicted"/>
<keyword evidence="1" id="KW-0812">Transmembrane</keyword>
<comment type="caution">
    <text evidence="2">The sequence shown here is derived from an EMBL/GenBank/DDBJ whole genome shotgun (WGS) entry which is preliminary data.</text>
</comment>
<accession>A0A366HGH6</accession>
<dbReference type="EMBL" id="QNRQ01000003">
    <property type="protein sequence ID" value="RBP41103.1"/>
    <property type="molecule type" value="Genomic_DNA"/>
</dbReference>
<evidence type="ECO:0000256" key="1">
    <source>
        <dbReference type="SAM" id="Phobius"/>
    </source>
</evidence>
<dbReference type="RefSeq" id="WP_113932839.1">
    <property type="nucleotide sequence ID" value="NZ_JACCEU010000004.1"/>
</dbReference>
<organism evidence="2 3">
    <name type="scientific">Eoetvoesiella caeni</name>
    <dbReference type="NCBI Taxonomy" id="645616"/>
    <lineage>
        <taxon>Bacteria</taxon>
        <taxon>Pseudomonadati</taxon>
        <taxon>Pseudomonadota</taxon>
        <taxon>Betaproteobacteria</taxon>
        <taxon>Burkholderiales</taxon>
        <taxon>Alcaligenaceae</taxon>
        <taxon>Eoetvoesiella</taxon>
    </lineage>
</organism>
<feature type="transmembrane region" description="Helical" evidence="1">
    <location>
        <begin position="38"/>
        <end position="61"/>
    </location>
</feature>
<dbReference type="Proteomes" id="UP000253628">
    <property type="component" value="Unassembled WGS sequence"/>
</dbReference>
<protein>
    <submittedName>
        <fullName evidence="2">Uncharacterized protein</fullName>
    </submittedName>
</protein>
<evidence type="ECO:0000313" key="3">
    <source>
        <dbReference type="Proteomes" id="UP000253628"/>
    </source>
</evidence>
<keyword evidence="1" id="KW-1133">Transmembrane helix</keyword>
<keyword evidence="1" id="KW-0472">Membrane</keyword>
<gene>
    <name evidence="2" type="ORF">DFR37_103449</name>
</gene>
<dbReference type="AlphaFoldDB" id="A0A366HGH6"/>
<sequence>MKIAIILLSILGAAGVWWHATRDSRRGAVLSLPQKLRIVAKSVVAGVVLYFGLLIVALLYMMATAS</sequence>
<keyword evidence="3" id="KW-1185">Reference proteome</keyword>